<gene>
    <name evidence="3" type="ORF">HNV28_35660</name>
</gene>
<accession>A0A7Y4IQI5</accession>
<feature type="domain" description="NAD glycohydrolase translocation F5/8 type C" evidence="2">
    <location>
        <begin position="105"/>
        <end position="228"/>
    </location>
</feature>
<evidence type="ECO:0000313" key="4">
    <source>
        <dbReference type="Proteomes" id="UP000533080"/>
    </source>
</evidence>
<feature type="compositionally biased region" description="Polar residues" evidence="1">
    <location>
        <begin position="1"/>
        <end position="26"/>
    </location>
</feature>
<organism evidence="3 4">
    <name type="scientific">Myxococcus xanthus</name>
    <dbReference type="NCBI Taxonomy" id="34"/>
    <lineage>
        <taxon>Bacteria</taxon>
        <taxon>Pseudomonadati</taxon>
        <taxon>Myxococcota</taxon>
        <taxon>Myxococcia</taxon>
        <taxon>Myxococcales</taxon>
        <taxon>Cystobacterineae</taxon>
        <taxon>Myxococcaceae</taxon>
        <taxon>Myxococcus</taxon>
    </lineage>
</organism>
<sequence length="349" mass="37782">MQPASISPSTQAHPQRLITVSSSTGRHPSRRGRSVKHPNIRAGAFIRIHPAAPCVLGLEPRSRGDQRCGDMRRLLLASLLSATAASAAPNVPPGYVQASDWLDRTRQPERYGPLNVLDGRDSTAWCASGDAPASFTFGFKDIVTVDEVRVYTGDGSDRAAFKARARARKLTLTGIKDARSVSVEDKRGLQVVPLKPGLRGARFTLEVSERFPGAKDDAPVCVTDIVFYSGGKALNGTWLAPKLRYNGRLAPLLGTWFGGLKGAPHRFLSFYLDGTYSLTEEPLEGEVSTTVNGAYTLSGEKLTLDVPPHGRVTVRFPRGDSEGTRPPDVSLAFDGPVAEAWGEEFRSQR</sequence>
<dbReference type="Pfam" id="PF25302">
    <property type="entry name" value="NADase_transloc"/>
    <property type="match status" value="1"/>
</dbReference>
<protein>
    <recommendedName>
        <fullName evidence="2">NAD glycohydrolase translocation F5/8 type C domain-containing protein</fullName>
    </recommendedName>
</protein>
<evidence type="ECO:0000259" key="2">
    <source>
        <dbReference type="Pfam" id="PF25302"/>
    </source>
</evidence>
<evidence type="ECO:0000256" key="1">
    <source>
        <dbReference type="SAM" id="MobiDB-lite"/>
    </source>
</evidence>
<feature type="region of interest" description="Disordered" evidence="1">
    <location>
        <begin position="1"/>
        <end position="38"/>
    </location>
</feature>
<dbReference type="EMBL" id="JABFNT010000211">
    <property type="protein sequence ID" value="NOJ83587.1"/>
    <property type="molecule type" value="Genomic_DNA"/>
</dbReference>
<evidence type="ECO:0000313" key="3">
    <source>
        <dbReference type="EMBL" id="NOJ83587.1"/>
    </source>
</evidence>
<reference evidence="3 4" key="1">
    <citation type="submission" date="2020-05" db="EMBL/GenBank/DDBJ databases">
        <authorList>
            <person name="Whitworth D."/>
        </authorList>
    </citation>
    <scope>NUCLEOTIDE SEQUENCE [LARGE SCALE GENOMIC DNA]</scope>
    <source>
        <strain evidence="3 4">AM005</strain>
    </source>
</reference>
<dbReference type="Proteomes" id="UP000533080">
    <property type="component" value="Unassembled WGS sequence"/>
</dbReference>
<feature type="compositionally biased region" description="Basic residues" evidence="1">
    <location>
        <begin position="27"/>
        <end position="38"/>
    </location>
</feature>
<dbReference type="SUPFAM" id="SSF49785">
    <property type="entry name" value="Galactose-binding domain-like"/>
    <property type="match status" value="1"/>
</dbReference>
<dbReference type="InterPro" id="IPR008979">
    <property type="entry name" value="Galactose-bd-like_sf"/>
</dbReference>
<dbReference type="NCBIfam" id="NF047619">
    <property type="entry name" value="NADase_discoid"/>
    <property type="match status" value="1"/>
</dbReference>
<dbReference type="AlphaFoldDB" id="A0A7Y4IQI5"/>
<dbReference type="InterPro" id="IPR057561">
    <property type="entry name" value="NADase_transloc"/>
</dbReference>
<dbReference type="Gene3D" id="2.60.120.260">
    <property type="entry name" value="Galactose-binding domain-like"/>
    <property type="match status" value="1"/>
</dbReference>
<proteinExistence type="predicted"/>
<name>A0A7Y4IQI5_MYXXA</name>
<comment type="caution">
    <text evidence="3">The sequence shown here is derived from an EMBL/GenBank/DDBJ whole genome shotgun (WGS) entry which is preliminary data.</text>
</comment>